<dbReference type="GO" id="GO:0016887">
    <property type="term" value="F:ATP hydrolysis activity"/>
    <property type="evidence" value="ECO:0007669"/>
    <property type="project" value="InterPro"/>
</dbReference>
<feature type="domain" description="ABC transporter" evidence="12">
    <location>
        <begin position="1297"/>
        <end position="1535"/>
    </location>
</feature>
<dbReference type="FunFam" id="1.20.1560.10:FF:000013">
    <property type="entry name" value="ABC transporter C family member 2"/>
    <property type="match status" value="1"/>
</dbReference>
<keyword evidence="2" id="KW-0813">Transport</keyword>
<evidence type="ECO:0000256" key="3">
    <source>
        <dbReference type="ARBA" id="ARBA00022692"/>
    </source>
</evidence>
<reference evidence="14 15" key="1">
    <citation type="journal article" date="2015" name="Plant Cell">
        <title>Oil accumulation by the oleaginous diatom Fistulifera solaris as revealed by the genome and transcriptome.</title>
        <authorList>
            <person name="Tanaka T."/>
            <person name="Maeda Y."/>
            <person name="Veluchamy A."/>
            <person name="Tanaka M."/>
            <person name="Abida H."/>
            <person name="Marechal E."/>
            <person name="Bowler C."/>
            <person name="Muto M."/>
            <person name="Sunaga Y."/>
            <person name="Tanaka M."/>
            <person name="Yoshino T."/>
            <person name="Taniguchi T."/>
            <person name="Fukuda Y."/>
            <person name="Nemoto M."/>
            <person name="Matsumoto M."/>
            <person name="Wong P.S."/>
            <person name="Aburatani S."/>
            <person name="Fujibuchi W."/>
        </authorList>
    </citation>
    <scope>NUCLEOTIDE SEQUENCE [LARGE SCALE GENOMIC DNA]</scope>
    <source>
        <strain evidence="14 15">JPCC DA0580</strain>
    </source>
</reference>
<keyword evidence="5" id="KW-0547">Nucleotide-binding</keyword>
<dbReference type="InterPro" id="IPR011527">
    <property type="entry name" value="ABC1_TM_dom"/>
</dbReference>
<feature type="compositionally biased region" description="Polar residues" evidence="9">
    <location>
        <begin position="667"/>
        <end position="676"/>
    </location>
</feature>
<evidence type="ECO:0000256" key="11">
    <source>
        <dbReference type="SAM" id="SignalP"/>
    </source>
</evidence>
<feature type="transmembrane region" description="Helical" evidence="10">
    <location>
        <begin position="423"/>
        <end position="445"/>
    </location>
</feature>
<dbReference type="PROSITE" id="PS50893">
    <property type="entry name" value="ABC_TRANSPORTER_2"/>
    <property type="match status" value="2"/>
</dbReference>
<evidence type="ECO:0000256" key="4">
    <source>
        <dbReference type="ARBA" id="ARBA00022737"/>
    </source>
</evidence>
<evidence type="ECO:0000259" key="13">
    <source>
        <dbReference type="PROSITE" id="PS50929"/>
    </source>
</evidence>
<dbReference type="GO" id="GO:0016020">
    <property type="term" value="C:membrane"/>
    <property type="evidence" value="ECO:0007669"/>
    <property type="project" value="UniProtKB-SubCell"/>
</dbReference>
<evidence type="ECO:0000256" key="6">
    <source>
        <dbReference type="ARBA" id="ARBA00022840"/>
    </source>
</evidence>
<dbReference type="OrthoDB" id="6500128at2759"/>
<feature type="domain" description="ABC transmembrane type-1" evidence="13">
    <location>
        <begin position="990"/>
        <end position="1228"/>
    </location>
</feature>
<keyword evidence="7 10" id="KW-1133">Transmembrane helix</keyword>
<comment type="caution">
    <text evidence="14">The sequence shown here is derived from an EMBL/GenBank/DDBJ whole genome shotgun (WGS) entry which is preliminary data.</text>
</comment>
<feature type="region of interest" description="Disordered" evidence="9">
    <location>
        <begin position="667"/>
        <end position="687"/>
    </location>
</feature>
<dbReference type="EMBL" id="BDSP01000080">
    <property type="protein sequence ID" value="GAX14457.1"/>
    <property type="molecule type" value="Genomic_DNA"/>
</dbReference>
<dbReference type="Proteomes" id="UP000198406">
    <property type="component" value="Unassembled WGS sequence"/>
</dbReference>
<evidence type="ECO:0000313" key="15">
    <source>
        <dbReference type="Proteomes" id="UP000198406"/>
    </source>
</evidence>
<keyword evidence="8 10" id="KW-0472">Membrane</keyword>
<protein>
    <recommendedName>
        <fullName evidence="16">ATP-binding cassette, subfamily C (CFTR/MRP), member 1</fullName>
    </recommendedName>
</protein>
<evidence type="ECO:0000313" key="14">
    <source>
        <dbReference type="EMBL" id="GAX14457.1"/>
    </source>
</evidence>
<keyword evidence="3 10" id="KW-0812">Transmembrane</keyword>
<accession>A0A1Z5JKC1</accession>
<keyword evidence="11" id="KW-0732">Signal</keyword>
<dbReference type="CDD" id="cd18579">
    <property type="entry name" value="ABC_6TM_ABCC_D1"/>
    <property type="match status" value="1"/>
</dbReference>
<dbReference type="GO" id="GO:0005524">
    <property type="term" value="F:ATP binding"/>
    <property type="evidence" value="ECO:0007669"/>
    <property type="project" value="UniProtKB-KW"/>
</dbReference>
<name>A0A1Z5JKC1_FISSO</name>
<feature type="chain" id="PRO_5012034889" description="ATP-binding cassette, subfamily C (CFTR/MRP), member 1" evidence="11">
    <location>
        <begin position="28"/>
        <end position="1555"/>
    </location>
</feature>
<dbReference type="Gene3D" id="1.20.1560.10">
    <property type="entry name" value="ABC transporter type 1, transmembrane domain"/>
    <property type="match status" value="2"/>
</dbReference>
<evidence type="ECO:0000256" key="1">
    <source>
        <dbReference type="ARBA" id="ARBA00004141"/>
    </source>
</evidence>
<sequence>MFISPDKKKRSLFWLLAVAHLFALPFASPFANAGQQALPQREPRDSFPHNAKSNRNQFTRLFQALDGTQPTSKTSSWKRLGRFIFRSKESLYSSLQEGDGASKASLLSRLFFNHVTPLVQKASTQRLDQTDAYHVPVEEEMGSAVTSFSRIHELTKLSTAQKLRGKGKDPTTIDSQALMLGKALLLFTKRNLFITGSLRFLNTAVQAFPAILVARLLRLVEAGTASPPQKALVAVASLIFVLTVKTVLENAYFDLVVRTAMQVRGVLAGMIFDKSLRLSSTGVILPAKGANSTVGTGEVMNLMQSDTSLVESFAMQIHTTWDGPLQIALYTALLYKYLGSSVFWGMGVLLVSIPINSIGLRILNRLTRSEIAARDARTKRTAESISNMKLLKLQGWDERFAQGIREHRKEELGRMVKKGVVRALLTAYSSGVPSLVLVVTLLAYVRQSTTLVASTIFTAISLFNQLRYPLFFFPMYIDSAANARQALHRIGSYLASEENVRYVSHQPPLLISPGGPLGGSVEISDGNFLWSSESTHDEKHGAPALANVNFKANPGEIIAVVGTVGSGKSAIIKALLGELKPVPSIVLEQAITNENEKDKLSKNPSASDRPRVVMHGNVAYCSQEAWLPKGSIRDAIVFGREFDEERYNAAIRDAGLDRDLSCFSNNQSSKSTSVLSHDTDVGEGGSSLSGGQRARVALARALYSADDTKVFLLDDCLAALDASVGSMVFERLSARLRKTNSVAILVTNDPSIPRRCDRTILMGKVAASSSCSTIIDVGTYDQLEARGHNLRSVTITDLKEVGDDSDEELLNTEQDKFSSHKEVAINTDPIKLRSLGESIVSNGTDDCHPDPERFQLMANCPDYMNDESAIVHQDLNKRDGIKVELYASNETQGESTPYSIPLTSEKGATSLTNTIKSADDSMSVGAVPLSVYVSYFKAVRKPVLLLFMIASFLMSNGASFYQQYTVAKWTEIPNLSNAISLKYMQKLVKAAWAVSGFLFLRSFLSMQMGIRASEHLHSQMLSSIFAATTSFFDSTPSGQLLARFGKEMETVDRGVPESISSVLFCFLNIFMSIGALAGVITPGMLVPLGAVTFLYIKAMALYRPAARDLKRAETKTRSPVYTHFAESLRGKDIIRSIPGARQRWSDYHRALTDKNLEVFATVKILDRWLSTRLETLGNSVVLTAAVAAVLLTRAGRLQPGLAGWGLTQSLAITGLMTWAVRVLTDMEGNFLSVLRVKELTQMGSEVDAGSLATMPREFSNPGEALRPLLPPMITQKNLAPLNSTSLVHSGWPWRGNVQFTNVSMKYNAFSKLVLRGVTLTVPAGSTLGIVGRTGSGKSSLLLTLFRLVEIEENGSIEIDGVDIRSVGLKELRQSLAIIPQDPVLFSGSIAYNLDATGTSTAEGMWAALEAASPSLAIQFRKMQGLATAVTEGGKNFSLGQRQLICLARALLRRSRILILDEATSSVDSTTDREVQGTIRREFVNKGVTVITVAHRLDTVLGYDKIAVLGDGEVLEYGSPNSLLLNPRGELRRLVDADRQNKRKGSRRPIAPVPAN</sequence>
<dbReference type="InterPro" id="IPR003439">
    <property type="entry name" value="ABC_transporter-like_ATP-bd"/>
</dbReference>
<dbReference type="InterPro" id="IPR050173">
    <property type="entry name" value="ABC_transporter_C-like"/>
</dbReference>
<dbReference type="PROSITE" id="PS00211">
    <property type="entry name" value="ABC_TRANSPORTER_1"/>
    <property type="match status" value="2"/>
</dbReference>
<dbReference type="PANTHER" id="PTHR24223">
    <property type="entry name" value="ATP-BINDING CASSETTE SUB-FAMILY C"/>
    <property type="match status" value="1"/>
</dbReference>
<gene>
    <name evidence="14" type="ORF">FisN_11Hh082</name>
</gene>
<dbReference type="GO" id="GO:0140359">
    <property type="term" value="F:ABC-type transporter activity"/>
    <property type="evidence" value="ECO:0007669"/>
    <property type="project" value="InterPro"/>
</dbReference>
<dbReference type="InterPro" id="IPR003593">
    <property type="entry name" value="AAA+_ATPase"/>
</dbReference>
<feature type="region of interest" description="Disordered" evidence="9">
    <location>
        <begin position="1536"/>
        <end position="1555"/>
    </location>
</feature>
<evidence type="ECO:0000256" key="9">
    <source>
        <dbReference type="SAM" id="MobiDB-lite"/>
    </source>
</evidence>
<dbReference type="InParanoid" id="A0A1Z5JKC1"/>
<evidence type="ECO:0000256" key="8">
    <source>
        <dbReference type="ARBA" id="ARBA00023136"/>
    </source>
</evidence>
<evidence type="ECO:0000256" key="7">
    <source>
        <dbReference type="ARBA" id="ARBA00022989"/>
    </source>
</evidence>
<dbReference type="Pfam" id="PF00664">
    <property type="entry name" value="ABC_membrane"/>
    <property type="match status" value="2"/>
</dbReference>
<keyword evidence="4" id="KW-0677">Repeat</keyword>
<dbReference type="CDD" id="cd18580">
    <property type="entry name" value="ABC_6TM_ABCC_D2"/>
    <property type="match status" value="1"/>
</dbReference>
<dbReference type="InterPro" id="IPR017871">
    <property type="entry name" value="ABC_transporter-like_CS"/>
</dbReference>
<dbReference type="InterPro" id="IPR044746">
    <property type="entry name" value="ABCC_6TM_D1"/>
</dbReference>
<dbReference type="CDD" id="cd03244">
    <property type="entry name" value="ABCC_MRP_domain2"/>
    <property type="match status" value="1"/>
</dbReference>
<feature type="domain" description="ABC transporter" evidence="12">
    <location>
        <begin position="521"/>
        <end position="796"/>
    </location>
</feature>
<dbReference type="InterPro" id="IPR044726">
    <property type="entry name" value="ABCC_6TM_D2"/>
</dbReference>
<evidence type="ECO:0000259" key="12">
    <source>
        <dbReference type="PROSITE" id="PS50893"/>
    </source>
</evidence>
<feature type="transmembrane region" description="Helical" evidence="10">
    <location>
        <begin position="1084"/>
        <end position="1102"/>
    </location>
</feature>
<proteinExistence type="predicted"/>
<evidence type="ECO:0000256" key="5">
    <source>
        <dbReference type="ARBA" id="ARBA00022741"/>
    </source>
</evidence>
<dbReference type="Pfam" id="PF00005">
    <property type="entry name" value="ABC_tran"/>
    <property type="match status" value="2"/>
</dbReference>
<dbReference type="SMART" id="SM00382">
    <property type="entry name" value="AAA"/>
    <property type="match status" value="2"/>
</dbReference>
<evidence type="ECO:0008006" key="16">
    <source>
        <dbReference type="Google" id="ProtNLM"/>
    </source>
</evidence>
<comment type="subcellular location">
    <subcellularLocation>
        <location evidence="1">Membrane</location>
        <topology evidence="1">Multi-pass membrane protein</topology>
    </subcellularLocation>
</comment>
<evidence type="ECO:0000256" key="10">
    <source>
        <dbReference type="SAM" id="Phobius"/>
    </source>
</evidence>
<dbReference type="InterPro" id="IPR027417">
    <property type="entry name" value="P-loop_NTPase"/>
</dbReference>
<feature type="transmembrane region" description="Helical" evidence="10">
    <location>
        <begin position="342"/>
        <end position="363"/>
    </location>
</feature>
<dbReference type="Gene3D" id="3.40.50.300">
    <property type="entry name" value="P-loop containing nucleotide triphosphate hydrolases"/>
    <property type="match status" value="2"/>
</dbReference>
<dbReference type="InterPro" id="IPR036640">
    <property type="entry name" value="ABC1_TM_sf"/>
</dbReference>
<feature type="signal peptide" evidence="11">
    <location>
        <begin position="1"/>
        <end position="27"/>
    </location>
</feature>
<evidence type="ECO:0000256" key="2">
    <source>
        <dbReference type="ARBA" id="ARBA00022448"/>
    </source>
</evidence>
<keyword evidence="15" id="KW-1185">Reference proteome</keyword>
<dbReference type="PROSITE" id="PS50929">
    <property type="entry name" value="ABC_TM1F"/>
    <property type="match status" value="2"/>
</dbReference>
<dbReference type="SUPFAM" id="SSF90123">
    <property type="entry name" value="ABC transporter transmembrane region"/>
    <property type="match status" value="2"/>
</dbReference>
<dbReference type="FunFam" id="3.40.50.300:FF:000838">
    <property type="entry name" value="ABC multidrug transporter (Eurofung)"/>
    <property type="match status" value="1"/>
</dbReference>
<organism evidence="14 15">
    <name type="scientific">Fistulifera solaris</name>
    <name type="common">Oleaginous diatom</name>
    <dbReference type="NCBI Taxonomy" id="1519565"/>
    <lineage>
        <taxon>Eukaryota</taxon>
        <taxon>Sar</taxon>
        <taxon>Stramenopiles</taxon>
        <taxon>Ochrophyta</taxon>
        <taxon>Bacillariophyta</taxon>
        <taxon>Bacillariophyceae</taxon>
        <taxon>Bacillariophycidae</taxon>
        <taxon>Naviculales</taxon>
        <taxon>Naviculaceae</taxon>
        <taxon>Fistulifera</taxon>
    </lineage>
</organism>
<keyword evidence="6" id="KW-0067">ATP-binding</keyword>
<feature type="domain" description="ABC transmembrane type-1" evidence="13">
    <location>
        <begin position="193"/>
        <end position="482"/>
    </location>
</feature>
<dbReference type="SUPFAM" id="SSF52540">
    <property type="entry name" value="P-loop containing nucleoside triphosphate hydrolases"/>
    <property type="match status" value="2"/>
</dbReference>
<feature type="transmembrane region" description="Helical" evidence="10">
    <location>
        <begin position="1201"/>
        <end position="1220"/>
    </location>
</feature>